<sequence>MKLKKIISIGVVASMIASMAVGCSGSTKETSENEQTRETTSIKISAINTVSWAPVFIAESEKFFEEEGLDVEFTTPGGPKGFQAMQAGDCEFSMLSQEPLLIAQEQGMQSKIIATMLKSRIYGLVSKKDITNISQLKGEAIYGSDAGSAPYTFTCSVLEEAGLDPMNDVSFIQIADQNAGMQALINGEVAAAFVNMSNLPVMGDFEYNILADTTQSDQCEKYLGSSDFPAEMICTTTEYAKENPEVCQKVVNAIVKAQAWISEHSDDEVATSLKPSFGDLDEEIISEEIGWVRDKFSSDGMISEDGEKAVVDMCVKSGLIKEAIAYDDVVDMSFVKAVK</sequence>
<name>A0A4R4FHR5_9FIRM</name>
<comment type="subcellular location">
    <subcellularLocation>
        <location evidence="1">Periplasm</location>
    </subcellularLocation>
</comment>
<reference evidence="6 7" key="1">
    <citation type="journal article" date="2016" name="Nat. Microbiol.">
        <title>The Mouse Intestinal Bacterial Collection (miBC) provides host-specific insight into cultured diversity and functional potential of the gut microbiota.</title>
        <authorList>
            <person name="Lagkouvardos I."/>
            <person name="Pukall R."/>
            <person name="Abt B."/>
            <person name="Foesel B.U."/>
            <person name="Meier-Kolthoff J.P."/>
            <person name="Kumar N."/>
            <person name="Bresciani A."/>
            <person name="Martinez I."/>
            <person name="Just S."/>
            <person name="Ziegler C."/>
            <person name="Brugiroux S."/>
            <person name="Garzetti D."/>
            <person name="Wenning M."/>
            <person name="Bui T.P."/>
            <person name="Wang J."/>
            <person name="Hugenholtz F."/>
            <person name="Plugge C.M."/>
            <person name="Peterson D.A."/>
            <person name="Hornef M.W."/>
            <person name="Baines J.F."/>
            <person name="Smidt H."/>
            <person name="Walter J."/>
            <person name="Kristiansen K."/>
            <person name="Nielsen H.B."/>
            <person name="Haller D."/>
            <person name="Overmann J."/>
            <person name="Stecher B."/>
            <person name="Clavel T."/>
        </authorList>
    </citation>
    <scope>NUCLEOTIDE SEQUENCE [LARGE SCALE GENOMIC DNA]</scope>
    <source>
        <strain evidence="6 7">DSM 28560</strain>
    </source>
</reference>
<dbReference type="EMBL" id="SMMX01000001">
    <property type="protein sequence ID" value="TDA23284.1"/>
    <property type="molecule type" value="Genomic_DNA"/>
</dbReference>
<dbReference type="SUPFAM" id="SSF53850">
    <property type="entry name" value="Periplasmic binding protein-like II"/>
    <property type="match status" value="1"/>
</dbReference>
<dbReference type="Proteomes" id="UP000295710">
    <property type="component" value="Unassembled WGS sequence"/>
</dbReference>
<comment type="caution">
    <text evidence="6">The sequence shown here is derived from an EMBL/GenBank/DDBJ whole genome shotgun (WGS) entry which is preliminary data.</text>
</comment>
<protein>
    <submittedName>
        <fullName evidence="6">ABC transporter substrate-binding protein</fullName>
    </submittedName>
</protein>
<dbReference type="GO" id="GO:0042597">
    <property type="term" value="C:periplasmic space"/>
    <property type="evidence" value="ECO:0007669"/>
    <property type="project" value="UniProtKB-SubCell"/>
</dbReference>
<feature type="domain" description="SsuA/THI5-like" evidence="5">
    <location>
        <begin position="52"/>
        <end position="266"/>
    </location>
</feature>
<evidence type="ECO:0000313" key="6">
    <source>
        <dbReference type="EMBL" id="TDA23284.1"/>
    </source>
</evidence>
<evidence type="ECO:0000256" key="2">
    <source>
        <dbReference type="ARBA" id="ARBA00010742"/>
    </source>
</evidence>
<evidence type="ECO:0000259" key="5">
    <source>
        <dbReference type="Pfam" id="PF09084"/>
    </source>
</evidence>
<evidence type="ECO:0000256" key="3">
    <source>
        <dbReference type="ARBA" id="ARBA00022729"/>
    </source>
</evidence>
<evidence type="ECO:0000313" key="7">
    <source>
        <dbReference type="Proteomes" id="UP000295710"/>
    </source>
</evidence>
<dbReference type="Gene3D" id="3.40.190.10">
    <property type="entry name" value="Periplasmic binding protein-like II"/>
    <property type="match status" value="2"/>
</dbReference>
<keyword evidence="7" id="KW-1185">Reference proteome</keyword>
<dbReference type="PROSITE" id="PS51257">
    <property type="entry name" value="PROKAR_LIPOPROTEIN"/>
    <property type="match status" value="1"/>
</dbReference>
<dbReference type="PANTHER" id="PTHR30024:SF47">
    <property type="entry name" value="TAURINE-BINDING PERIPLASMIC PROTEIN"/>
    <property type="match status" value="1"/>
</dbReference>
<proteinExistence type="inferred from homology"/>
<accession>A0A4R4FHR5</accession>
<keyword evidence="3 4" id="KW-0732">Signal</keyword>
<dbReference type="InterPro" id="IPR015168">
    <property type="entry name" value="SsuA/THI5"/>
</dbReference>
<dbReference type="PANTHER" id="PTHR30024">
    <property type="entry name" value="ALIPHATIC SULFONATES-BINDING PROTEIN-RELATED"/>
    <property type="match status" value="1"/>
</dbReference>
<dbReference type="RefSeq" id="WP_132273932.1">
    <property type="nucleotide sequence ID" value="NZ_JAOBST010000008.1"/>
</dbReference>
<dbReference type="Pfam" id="PF09084">
    <property type="entry name" value="NMT1"/>
    <property type="match status" value="1"/>
</dbReference>
<feature type="chain" id="PRO_5038336176" evidence="4">
    <location>
        <begin position="21"/>
        <end position="339"/>
    </location>
</feature>
<evidence type="ECO:0000256" key="1">
    <source>
        <dbReference type="ARBA" id="ARBA00004418"/>
    </source>
</evidence>
<gene>
    <name evidence="6" type="ORF">E1963_00600</name>
</gene>
<evidence type="ECO:0000256" key="4">
    <source>
        <dbReference type="SAM" id="SignalP"/>
    </source>
</evidence>
<feature type="signal peptide" evidence="4">
    <location>
        <begin position="1"/>
        <end position="20"/>
    </location>
</feature>
<comment type="similarity">
    <text evidence="2">Belongs to the bacterial solute-binding protein SsuA/TauA family.</text>
</comment>
<organism evidence="6 7">
    <name type="scientific">Extibacter muris</name>
    <dbReference type="NCBI Taxonomy" id="1796622"/>
    <lineage>
        <taxon>Bacteria</taxon>
        <taxon>Bacillati</taxon>
        <taxon>Bacillota</taxon>
        <taxon>Clostridia</taxon>
        <taxon>Lachnospirales</taxon>
        <taxon>Lachnospiraceae</taxon>
        <taxon>Extibacter</taxon>
    </lineage>
</organism>
<dbReference type="AlphaFoldDB" id="A0A4R4FHR5"/>